<evidence type="ECO:0000313" key="1">
    <source>
        <dbReference type="EMBL" id="RKS77689.1"/>
    </source>
</evidence>
<name>A0A420XSA3_9ACTN</name>
<evidence type="ECO:0000313" key="2">
    <source>
        <dbReference type="Proteomes" id="UP000281955"/>
    </source>
</evidence>
<accession>A0A420XSA3</accession>
<gene>
    <name evidence="1" type="ORF">CLV35_1383</name>
</gene>
<sequence length="94" mass="9779">MTPTDADLDAYIRTRLALLGIDISVLAPTGPADPATGSPSQEGLLASVRGLLTGTVPQISPWLPAATSPEYAQQQAVPALYPSILQAWSGKVHD</sequence>
<dbReference type="AlphaFoldDB" id="A0A420XSA3"/>
<protein>
    <submittedName>
        <fullName evidence="1">Uncharacterized protein</fullName>
    </submittedName>
</protein>
<dbReference type="Proteomes" id="UP000281955">
    <property type="component" value="Unassembled WGS sequence"/>
</dbReference>
<dbReference type="EMBL" id="RBWV01000010">
    <property type="protein sequence ID" value="RKS77689.1"/>
    <property type="molecule type" value="Genomic_DNA"/>
</dbReference>
<reference evidence="1 2" key="1">
    <citation type="submission" date="2018-10" db="EMBL/GenBank/DDBJ databases">
        <title>Genomic Encyclopedia of Archaeal and Bacterial Type Strains, Phase II (KMG-II): from individual species to whole genera.</title>
        <authorList>
            <person name="Goeker M."/>
        </authorList>
    </citation>
    <scope>NUCLEOTIDE SEQUENCE [LARGE SCALE GENOMIC DNA]</scope>
    <source>
        <strain evidence="1 2">RP-AC37</strain>
    </source>
</reference>
<dbReference type="OrthoDB" id="3535636at2"/>
<dbReference type="RefSeq" id="WP_121192696.1">
    <property type="nucleotide sequence ID" value="NZ_RBWV01000010.1"/>
</dbReference>
<keyword evidence="2" id="KW-1185">Reference proteome</keyword>
<organism evidence="1 2">
    <name type="scientific">Motilibacter peucedani</name>
    <dbReference type="NCBI Taxonomy" id="598650"/>
    <lineage>
        <taxon>Bacteria</taxon>
        <taxon>Bacillati</taxon>
        <taxon>Actinomycetota</taxon>
        <taxon>Actinomycetes</taxon>
        <taxon>Motilibacterales</taxon>
        <taxon>Motilibacteraceae</taxon>
        <taxon>Motilibacter</taxon>
    </lineage>
</organism>
<dbReference type="InParanoid" id="A0A420XSA3"/>
<comment type="caution">
    <text evidence="1">The sequence shown here is derived from an EMBL/GenBank/DDBJ whole genome shotgun (WGS) entry which is preliminary data.</text>
</comment>
<proteinExistence type="predicted"/>